<evidence type="ECO:0000256" key="2">
    <source>
        <dbReference type="ARBA" id="ARBA00005241"/>
    </source>
</evidence>
<dbReference type="KEGG" id="dpx:DAPPUDRAFT_189301"/>
<evidence type="ECO:0000259" key="7">
    <source>
        <dbReference type="Pfam" id="PF12832"/>
    </source>
</evidence>
<feature type="transmembrane region" description="Helical" evidence="6">
    <location>
        <begin position="407"/>
        <end position="429"/>
    </location>
</feature>
<dbReference type="InterPro" id="IPR051717">
    <property type="entry name" value="MFS_MFSD6"/>
</dbReference>
<feature type="domain" description="Major facilitator superfamily associated" evidence="7">
    <location>
        <begin position="11"/>
        <end position="529"/>
    </location>
</feature>
<feature type="transmembrane region" description="Helical" evidence="6">
    <location>
        <begin position="74"/>
        <end position="93"/>
    </location>
</feature>
<dbReference type="Proteomes" id="UP000000305">
    <property type="component" value="Unassembled WGS sequence"/>
</dbReference>
<evidence type="ECO:0000313" key="8">
    <source>
        <dbReference type="EMBL" id="EFX69966.1"/>
    </source>
</evidence>
<dbReference type="eggNOG" id="KOG3762">
    <property type="taxonomic scope" value="Eukaryota"/>
</dbReference>
<dbReference type="EMBL" id="GL732627">
    <property type="protein sequence ID" value="EFX69966.1"/>
    <property type="molecule type" value="Genomic_DNA"/>
</dbReference>
<dbReference type="FunCoup" id="E9HE74">
    <property type="interactions" value="13"/>
</dbReference>
<comment type="similarity">
    <text evidence="2">Belongs to the major facilitator superfamily. MFSD6 family.</text>
</comment>
<dbReference type="AlphaFoldDB" id="E9HE74"/>
<feature type="transmembrane region" description="Helical" evidence="6">
    <location>
        <begin position="531"/>
        <end position="549"/>
    </location>
</feature>
<evidence type="ECO:0000256" key="6">
    <source>
        <dbReference type="SAM" id="Phobius"/>
    </source>
</evidence>
<dbReference type="Pfam" id="PF12832">
    <property type="entry name" value="MFS_1_like"/>
    <property type="match status" value="1"/>
</dbReference>
<feature type="transmembrane region" description="Helical" evidence="6">
    <location>
        <begin position="466"/>
        <end position="486"/>
    </location>
</feature>
<evidence type="ECO:0000313" key="9">
    <source>
        <dbReference type="Proteomes" id="UP000000305"/>
    </source>
</evidence>
<dbReference type="OMA" id="WHIEDIA"/>
<keyword evidence="5 6" id="KW-0472">Membrane</keyword>
<accession>E9HE74</accession>
<dbReference type="PANTHER" id="PTHR16172">
    <property type="entry name" value="MAJOR FACILITATOR SUPERFAMILY DOMAIN-CONTAINING PROTEIN 6-LIKE"/>
    <property type="match status" value="1"/>
</dbReference>
<feature type="transmembrane region" description="Helical" evidence="6">
    <location>
        <begin position="441"/>
        <end position="460"/>
    </location>
</feature>
<feature type="transmembrane region" description="Helical" evidence="6">
    <location>
        <begin position="12"/>
        <end position="30"/>
    </location>
</feature>
<dbReference type="InParanoid" id="E9HE74"/>
<name>E9HE74_DAPPU</name>
<dbReference type="PANTHER" id="PTHR16172:SF30">
    <property type="entry name" value="SUGAR BABY, ISOFORM C"/>
    <property type="match status" value="1"/>
</dbReference>
<reference evidence="8 9" key="1">
    <citation type="journal article" date="2011" name="Science">
        <title>The ecoresponsive genome of Daphnia pulex.</title>
        <authorList>
            <person name="Colbourne J.K."/>
            <person name="Pfrender M.E."/>
            <person name="Gilbert D."/>
            <person name="Thomas W.K."/>
            <person name="Tucker A."/>
            <person name="Oakley T.H."/>
            <person name="Tokishita S."/>
            <person name="Aerts A."/>
            <person name="Arnold G.J."/>
            <person name="Basu M.K."/>
            <person name="Bauer D.J."/>
            <person name="Caceres C.E."/>
            <person name="Carmel L."/>
            <person name="Casola C."/>
            <person name="Choi J.H."/>
            <person name="Detter J.C."/>
            <person name="Dong Q."/>
            <person name="Dusheyko S."/>
            <person name="Eads B.D."/>
            <person name="Frohlich T."/>
            <person name="Geiler-Samerotte K.A."/>
            <person name="Gerlach D."/>
            <person name="Hatcher P."/>
            <person name="Jogdeo S."/>
            <person name="Krijgsveld J."/>
            <person name="Kriventseva E.V."/>
            <person name="Kultz D."/>
            <person name="Laforsch C."/>
            <person name="Lindquist E."/>
            <person name="Lopez J."/>
            <person name="Manak J.R."/>
            <person name="Muller J."/>
            <person name="Pangilinan J."/>
            <person name="Patwardhan R.P."/>
            <person name="Pitluck S."/>
            <person name="Pritham E.J."/>
            <person name="Rechtsteiner A."/>
            <person name="Rho M."/>
            <person name="Rogozin I.B."/>
            <person name="Sakarya O."/>
            <person name="Salamov A."/>
            <person name="Schaack S."/>
            <person name="Shapiro H."/>
            <person name="Shiga Y."/>
            <person name="Skalitzky C."/>
            <person name="Smith Z."/>
            <person name="Souvorov A."/>
            <person name="Sung W."/>
            <person name="Tang Z."/>
            <person name="Tsuchiya D."/>
            <person name="Tu H."/>
            <person name="Vos H."/>
            <person name="Wang M."/>
            <person name="Wolf Y.I."/>
            <person name="Yamagata H."/>
            <person name="Yamada T."/>
            <person name="Ye Y."/>
            <person name="Shaw J.R."/>
            <person name="Andrews J."/>
            <person name="Crease T.J."/>
            <person name="Tang H."/>
            <person name="Lucas S.M."/>
            <person name="Robertson H.M."/>
            <person name="Bork P."/>
            <person name="Koonin E.V."/>
            <person name="Zdobnov E.M."/>
            <person name="Grigoriev I.V."/>
            <person name="Lynch M."/>
            <person name="Boore J.L."/>
        </authorList>
    </citation>
    <scope>NUCLEOTIDE SEQUENCE [LARGE SCALE GENOMIC DNA]</scope>
</reference>
<feature type="transmembrane region" description="Helical" evidence="6">
    <location>
        <begin position="289"/>
        <end position="306"/>
    </location>
</feature>
<dbReference type="Gene3D" id="1.20.1250.20">
    <property type="entry name" value="MFS general substrate transporter like domains"/>
    <property type="match status" value="3"/>
</dbReference>
<sequence>MDFEINKKLLPMKAHYFFFNAGLAPIMPFIPTYARQLGVSQVGVGLMYTVFPFVGLLAKPLFGTIADKFRIGKQIFITAIICAAIFFTSIYFIPAKPTEALMNFDCNLMTILKTCEVSDNCTLTRINLENPDMMSTLECTLICNNPNSQFLEEMCSTWNVSDVCNTNFTSIEMKTYSNMSKALLEESSCLYFPVENLSFNGTEVENPYCKSSTSMKCNTVCNSATVMSYIQKPITETSQEPYYSTIQFQMLFGLMIGAWASTAVVTSLADSICFNLLGSKPHDYGRQRLWGALGWGISAIFAGYLIDSVSYGENIKNYTPSFILVFIMLTVNTISVSKIKIDYRQEPYAFAKVASLFKDVKVVLFLLSCITFGICIGSIWQFLFWYLEDMASSQGCDSLEWIKLLEGLAMGIQCFAGEAPFLFLSGWFLNKLGHVHTMTMILLVMGFRLICYSLLTNPWLTLPIELLNGLTLGVYWSTMTSYAYLIAPPGAGTTLQGIFGALFEGIGTAVGSLLGGFIFQNYGGAIMYRSFGIYTLIFGILYSSIHAFMDRKKTMTRKESYSRVNQAPDDQL</sequence>
<feature type="transmembrane region" description="Helical" evidence="6">
    <location>
        <begin position="362"/>
        <end position="387"/>
    </location>
</feature>
<feature type="transmembrane region" description="Helical" evidence="6">
    <location>
        <begin position="318"/>
        <end position="341"/>
    </location>
</feature>
<evidence type="ECO:0000256" key="5">
    <source>
        <dbReference type="ARBA" id="ARBA00023136"/>
    </source>
</evidence>
<dbReference type="CDD" id="cd17335">
    <property type="entry name" value="MFS_MFSD6"/>
    <property type="match status" value="1"/>
</dbReference>
<keyword evidence="3 6" id="KW-0812">Transmembrane</keyword>
<dbReference type="OrthoDB" id="515887at2759"/>
<feature type="transmembrane region" description="Helical" evidence="6">
    <location>
        <begin position="251"/>
        <end position="277"/>
    </location>
</feature>
<dbReference type="SUPFAM" id="SSF103473">
    <property type="entry name" value="MFS general substrate transporter"/>
    <property type="match status" value="1"/>
</dbReference>
<comment type="subcellular location">
    <subcellularLocation>
        <location evidence="1">Membrane</location>
        <topology evidence="1">Multi-pass membrane protein</topology>
    </subcellularLocation>
</comment>
<organism evidence="8 9">
    <name type="scientific">Daphnia pulex</name>
    <name type="common">Water flea</name>
    <dbReference type="NCBI Taxonomy" id="6669"/>
    <lineage>
        <taxon>Eukaryota</taxon>
        <taxon>Metazoa</taxon>
        <taxon>Ecdysozoa</taxon>
        <taxon>Arthropoda</taxon>
        <taxon>Crustacea</taxon>
        <taxon>Branchiopoda</taxon>
        <taxon>Diplostraca</taxon>
        <taxon>Cladocera</taxon>
        <taxon>Anomopoda</taxon>
        <taxon>Daphniidae</taxon>
        <taxon>Daphnia</taxon>
    </lineage>
</organism>
<evidence type="ECO:0000256" key="4">
    <source>
        <dbReference type="ARBA" id="ARBA00022989"/>
    </source>
</evidence>
<dbReference type="PhylomeDB" id="E9HE74"/>
<evidence type="ECO:0000256" key="1">
    <source>
        <dbReference type="ARBA" id="ARBA00004141"/>
    </source>
</evidence>
<gene>
    <name evidence="8" type="ORF">DAPPUDRAFT_189301</name>
</gene>
<keyword evidence="9" id="KW-1185">Reference proteome</keyword>
<dbReference type="GO" id="GO:0016020">
    <property type="term" value="C:membrane"/>
    <property type="evidence" value="ECO:0000318"/>
    <property type="project" value="GO_Central"/>
</dbReference>
<dbReference type="InterPro" id="IPR024989">
    <property type="entry name" value="MFS_assoc_dom"/>
</dbReference>
<evidence type="ECO:0000256" key="3">
    <source>
        <dbReference type="ARBA" id="ARBA00022692"/>
    </source>
</evidence>
<feature type="transmembrane region" description="Helical" evidence="6">
    <location>
        <begin position="498"/>
        <end position="519"/>
    </location>
</feature>
<keyword evidence="4 6" id="KW-1133">Transmembrane helix</keyword>
<feature type="transmembrane region" description="Helical" evidence="6">
    <location>
        <begin position="42"/>
        <end position="62"/>
    </location>
</feature>
<protein>
    <recommendedName>
        <fullName evidence="7">Major facilitator superfamily associated domain-containing protein</fullName>
    </recommendedName>
</protein>
<dbReference type="HOGENOM" id="CLU_013133_2_2_1"/>
<proteinExistence type="inferred from homology"/>
<dbReference type="InterPro" id="IPR036259">
    <property type="entry name" value="MFS_trans_sf"/>
</dbReference>